<protein>
    <recommendedName>
        <fullName evidence="3">Integrase zinc-binding domain-containing protein</fullName>
    </recommendedName>
</protein>
<sequence length="139" mass="16014">WDTYLEAALFATRVRMQSITKYSPYYLVYRRNPRLASDNYPEIPLQALSKDELVVRIEGVRHARDLANDRLLERAKNASLLDPDLVKDEPSALQLSIGDWVLLKNQHRTKCQAKWFGPYRIVARNPLGTYTLATPKGDI</sequence>
<dbReference type="OrthoDB" id="2273864at2759"/>
<reference evidence="1" key="1">
    <citation type="journal article" date="2020" name="Stud. Mycol.">
        <title>101 Dothideomycetes genomes: a test case for predicting lifestyles and emergence of pathogens.</title>
        <authorList>
            <person name="Haridas S."/>
            <person name="Albert R."/>
            <person name="Binder M."/>
            <person name="Bloem J."/>
            <person name="Labutti K."/>
            <person name="Salamov A."/>
            <person name="Andreopoulos B."/>
            <person name="Baker S."/>
            <person name="Barry K."/>
            <person name="Bills G."/>
            <person name="Bluhm B."/>
            <person name="Cannon C."/>
            <person name="Castanera R."/>
            <person name="Culley D."/>
            <person name="Daum C."/>
            <person name="Ezra D."/>
            <person name="Gonzalez J."/>
            <person name="Henrissat B."/>
            <person name="Kuo A."/>
            <person name="Liang C."/>
            <person name="Lipzen A."/>
            <person name="Lutzoni F."/>
            <person name="Magnuson J."/>
            <person name="Mondo S."/>
            <person name="Nolan M."/>
            <person name="Ohm R."/>
            <person name="Pangilinan J."/>
            <person name="Park H.-J."/>
            <person name="Ramirez L."/>
            <person name="Alfaro M."/>
            <person name="Sun H."/>
            <person name="Tritt A."/>
            <person name="Yoshinaga Y."/>
            <person name="Zwiers L.-H."/>
            <person name="Turgeon B."/>
            <person name="Goodwin S."/>
            <person name="Spatafora J."/>
            <person name="Crous P."/>
            <person name="Grigoriev I."/>
        </authorList>
    </citation>
    <scope>NUCLEOTIDE SEQUENCE</scope>
    <source>
        <strain evidence="1">CBS 122368</strain>
    </source>
</reference>
<gene>
    <name evidence="1" type="ORF">BU26DRAFT_378566</name>
</gene>
<evidence type="ECO:0008006" key="3">
    <source>
        <dbReference type="Google" id="ProtNLM"/>
    </source>
</evidence>
<keyword evidence="2" id="KW-1185">Reference proteome</keyword>
<evidence type="ECO:0000313" key="1">
    <source>
        <dbReference type="EMBL" id="KAF2241320.1"/>
    </source>
</evidence>
<evidence type="ECO:0000313" key="2">
    <source>
        <dbReference type="Proteomes" id="UP000800094"/>
    </source>
</evidence>
<dbReference type="Proteomes" id="UP000800094">
    <property type="component" value="Unassembled WGS sequence"/>
</dbReference>
<dbReference type="GeneID" id="54575876"/>
<feature type="non-terminal residue" evidence="1">
    <location>
        <position position="139"/>
    </location>
</feature>
<dbReference type="Gene3D" id="2.30.30.850">
    <property type="match status" value="1"/>
</dbReference>
<organism evidence="1 2">
    <name type="scientific">Trematosphaeria pertusa</name>
    <dbReference type="NCBI Taxonomy" id="390896"/>
    <lineage>
        <taxon>Eukaryota</taxon>
        <taxon>Fungi</taxon>
        <taxon>Dikarya</taxon>
        <taxon>Ascomycota</taxon>
        <taxon>Pezizomycotina</taxon>
        <taxon>Dothideomycetes</taxon>
        <taxon>Pleosporomycetidae</taxon>
        <taxon>Pleosporales</taxon>
        <taxon>Massarineae</taxon>
        <taxon>Trematosphaeriaceae</taxon>
        <taxon>Trematosphaeria</taxon>
    </lineage>
</organism>
<dbReference type="RefSeq" id="XP_033676324.1">
    <property type="nucleotide sequence ID" value="XM_033822546.1"/>
</dbReference>
<accession>A0A6A6HV62</accession>
<dbReference type="AlphaFoldDB" id="A0A6A6HV62"/>
<feature type="non-terminal residue" evidence="1">
    <location>
        <position position="1"/>
    </location>
</feature>
<dbReference type="EMBL" id="ML987212">
    <property type="protein sequence ID" value="KAF2241320.1"/>
    <property type="molecule type" value="Genomic_DNA"/>
</dbReference>
<name>A0A6A6HV62_9PLEO</name>
<proteinExistence type="predicted"/>